<dbReference type="Pfam" id="PF11848">
    <property type="entry name" value="DUF3368"/>
    <property type="match status" value="1"/>
</dbReference>
<sequence length="183" mass="20862">MNIQQSHIVLDACCILNFYASGKFLEILQAIPAQIVVTEVVRSQELKTLQRIENEESEGAIYFDQAVQEGLISIVDFESEAEAETFINYTAQMRDEGESATFAIAFHREWAVATDDKRAIAFLRKEAPHIQIVSTLEVIEHWSEKSNIDSVKLKAALSAIRVKARYQPPRNHPLLIWWETAMK</sequence>
<dbReference type="InterPro" id="IPR021799">
    <property type="entry name" value="PIN-like_prokaryotic"/>
</dbReference>
<protein>
    <recommendedName>
        <fullName evidence="3">PIN domain-containing protein</fullName>
    </recommendedName>
</protein>
<dbReference type="Proteomes" id="UP001384579">
    <property type="component" value="Unassembled WGS sequence"/>
</dbReference>
<gene>
    <name evidence="1" type="ORF">WMG39_05365</name>
</gene>
<evidence type="ECO:0008006" key="3">
    <source>
        <dbReference type="Google" id="ProtNLM"/>
    </source>
</evidence>
<evidence type="ECO:0000313" key="2">
    <source>
        <dbReference type="Proteomes" id="UP001384579"/>
    </source>
</evidence>
<keyword evidence="2" id="KW-1185">Reference proteome</keyword>
<dbReference type="RefSeq" id="WP_340522563.1">
    <property type="nucleotide sequence ID" value="NZ_JBBLXS010000042.1"/>
</dbReference>
<accession>A0ABU8YIV5</accession>
<organism evidence="1 2">
    <name type="scientific">Microcoleus anatoxicus PTRS2</name>
    <dbReference type="NCBI Taxonomy" id="2705321"/>
    <lineage>
        <taxon>Bacteria</taxon>
        <taxon>Bacillati</taxon>
        <taxon>Cyanobacteriota</taxon>
        <taxon>Cyanophyceae</taxon>
        <taxon>Oscillatoriophycideae</taxon>
        <taxon>Oscillatoriales</taxon>
        <taxon>Microcoleaceae</taxon>
        <taxon>Microcoleus</taxon>
        <taxon>Microcoleus anatoxicus</taxon>
    </lineage>
</organism>
<evidence type="ECO:0000313" key="1">
    <source>
        <dbReference type="EMBL" id="MEK0184277.1"/>
    </source>
</evidence>
<reference evidence="1 2" key="1">
    <citation type="journal article" date="2020" name="Harmful Algae">
        <title>Molecular and morphological characterization of a novel dihydroanatoxin-a producing Microcoleus species (cyanobacteria) from the Russian River, California, USA.</title>
        <authorList>
            <person name="Conklin K.Y."/>
            <person name="Stancheva R."/>
            <person name="Otten T.G."/>
            <person name="Fadness R."/>
            <person name="Boyer G.L."/>
            <person name="Read B."/>
            <person name="Zhang X."/>
            <person name="Sheath R.G."/>
        </authorList>
    </citation>
    <scope>NUCLEOTIDE SEQUENCE [LARGE SCALE GENOMIC DNA]</scope>
    <source>
        <strain evidence="1 2">PTRS2</strain>
    </source>
</reference>
<proteinExistence type="predicted"/>
<name>A0ABU8YIV5_9CYAN</name>
<dbReference type="EMBL" id="JBBLXS010000042">
    <property type="protein sequence ID" value="MEK0184277.1"/>
    <property type="molecule type" value="Genomic_DNA"/>
</dbReference>
<comment type="caution">
    <text evidence="1">The sequence shown here is derived from an EMBL/GenBank/DDBJ whole genome shotgun (WGS) entry which is preliminary data.</text>
</comment>